<feature type="domain" description="Flagellar hook-associated protein 2 C-terminal" evidence="7">
    <location>
        <begin position="222"/>
        <end position="438"/>
    </location>
</feature>
<dbReference type="PANTHER" id="PTHR30288">
    <property type="entry name" value="FLAGELLAR CAP/ASSEMBLY PROTEIN FLID"/>
    <property type="match status" value="1"/>
</dbReference>
<dbReference type="PANTHER" id="PTHR30288:SF0">
    <property type="entry name" value="FLAGELLAR HOOK-ASSOCIATED PROTEIN 2"/>
    <property type="match status" value="1"/>
</dbReference>
<dbReference type="AlphaFoldDB" id="A0A1R1IDK3"/>
<comment type="similarity">
    <text evidence="1 5">Belongs to the FliD family.</text>
</comment>
<accession>A0A1R1IDK3</accession>
<dbReference type="InterPro" id="IPR040026">
    <property type="entry name" value="FliD"/>
</dbReference>
<evidence type="ECO:0000313" key="9">
    <source>
        <dbReference type="Proteomes" id="UP000187526"/>
    </source>
</evidence>
<evidence type="ECO:0000259" key="6">
    <source>
        <dbReference type="Pfam" id="PF02465"/>
    </source>
</evidence>
<organism evidence="8 9">
    <name type="scientific">Azonexus hydrophilus</name>
    <dbReference type="NCBI Taxonomy" id="418702"/>
    <lineage>
        <taxon>Bacteria</taxon>
        <taxon>Pseudomonadati</taxon>
        <taxon>Pseudomonadota</taxon>
        <taxon>Betaproteobacteria</taxon>
        <taxon>Rhodocyclales</taxon>
        <taxon>Azonexaceae</taxon>
        <taxon>Azonexus</taxon>
    </lineage>
</organism>
<keyword evidence="9" id="KW-1185">Reference proteome</keyword>
<evidence type="ECO:0000313" key="8">
    <source>
        <dbReference type="EMBL" id="OMG56827.1"/>
    </source>
</evidence>
<dbReference type="RefSeq" id="WP_076092355.1">
    <property type="nucleotide sequence ID" value="NZ_MTHD01000001.1"/>
</dbReference>
<evidence type="ECO:0000256" key="2">
    <source>
        <dbReference type="ARBA" id="ARBA00011255"/>
    </source>
</evidence>
<dbReference type="GO" id="GO:0009424">
    <property type="term" value="C:bacterial-type flagellum hook"/>
    <property type="evidence" value="ECO:0007669"/>
    <property type="project" value="UniProtKB-UniRule"/>
</dbReference>
<sequence>MATVSSLGIGAGVDLQSMLSSIISAERSPIRTLEAKISSTNTKISLYGELKSKLDALKSASLTLELPSMLGAITAKSSDSTILSSSAASYATPGSYAVEVQQLASAQKSFSYAYDSGTSFGQGTLNFSVDGVPQPAIELNDQASYTLTEVSARINNAKMGITATVIAGVDGDRLVLTGEKSGASNSFSFTTDIAAPDSVPPGSTQNLLSAFDPSTDLASTPARNALISIDGISVSSATNTFSDAVPGLSFTAQKEGSVTVSVENDSSKIKDAVKKFVEAYNSIVTHIKNNSSYDLETKTAKGFNGDSAARSIRDTLNSVRNTVPNGLSGNQFQALADLGVTIQQDGQLSIDDTMLNQSLERSADDVMQTLSKYGASFNSAINDLMSQNGALTSRVEGLNNSVSRFKDNQAALETRVALIEQRYRKQFTALDTLISSMQTTSSYLTQQLSTLS</sequence>
<protein>
    <recommendedName>
        <fullName evidence="5">Flagellar hook-associated protein 2</fullName>
        <shortName evidence="5">HAP2</shortName>
    </recommendedName>
    <alternativeName>
        <fullName evidence="5">Flagellar cap protein</fullName>
    </alternativeName>
</protein>
<keyword evidence="3" id="KW-0175">Coiled coil</keyword>
<feature type="domain" description="Flagellar hook-associated protein 2 N-terminal" evidence="6">
    <location>
        <begin position="12"/>
        <end position="107"/>
    </location>
</feature>
<comment type="caution">
    <text evidence="8">The sequence shown here is derived from an EMBL/GenBank/DDBJ whole genome shotgun (WGS) entry which is preliminary data.</text>
</comment>
<keyword evidence="5" id="KW-0964">Secreted</keyword>
<comment type="subcellular location">
    <subcellularLocation>
        <location evidence="5">Secreted</location>
    </subcellularLocation>
    <subcellularLocation>
        <location evidence="5">Bacterial flagellum</location>
    </subcellularLocation>
</comment>
<dbReference type="InterPro" id="IPR003481">
    <property type="entry name" value="FliD_N"/>
</dbReference>
<dbReference type="GO" id="GO:0007155">
    <property type="term" value="P:cell adhesion"/>
    <property type="evidence" value="ECO:0007669"/>
    <property type="project" value="InterPro"/>
</dbReference>
<gene>
    <name evidence="8" type="ORF">BJN45_04295</name>
</gene>
<dbReference type="GO" id="GO:0009421">
    <property type="term" value="C:bacterial-type flagellum filament cap"/>
    <property type="evidence" value="ECO:0007669"/>
    <property type="project" value="InterPro"/>
</dbReference>
<comment type="function">
    <text evidence="5">Required for morphogenesis and for the elongation of the flagellar filament by facilitating polymerization of the flagellin monomers at the tip of growing filament. Forms a capping structure, which prevents flagellin subunits (transported through the central channel of the flagellum) from leaking out without polymerization at the distal end.</text>
</comment>
<evidence type="ECO:0000256" key="4">
    <source>
        <dbReference type="ARBA" id="ARBA00023143"/>
    </source>
</evidence>
<reference evidence="8 9" key="1">
    <citation type="submission" date="2016-10" db="EMBL/GenBank/DDBJ databases">
        <title>Alkaliphiles isolated from bioreactors.</title>
        <authorList>
            <person name="Salah Z."/>
            <person name="Rout S.P."/>
            <person name="Humphreys P.N."/>
        </authorList>
    </citation>
    <scope>NUCLEOTIDE SEQUENCE [LARGE SCALE GENOMIC DNA]</scope>
    <source>
        <strain evidence="8 9">ZS02</strain>
    </source>
</reference>
<dbReference type="OrthoDB" id="9810816at2"/>
<name>A0A1R1IDK3_9RHOO</name>
<evidence type="ECO:0000259" key="7">
    <source>
        <dbReference type="Pfam" id="PF07195"/>
    </source>
</evidence>
<evidence type="ECO:0000256" key="3">
    <source>
        <dbReference type="ARBA" id="ARBA00023054"/>
    </source>
</evidence>
<dbReference type="STRING" id="418702.BJN45_04295"/>
<dbReference type="EMBL" id="MTHD01000001">
    <property type="protein sequence ID" value="OMG56827.1"/>
    <property type="molecule type" value="Genomic_DNA"/>
</dbReference>
<proteinExistence type="inferred from homology"/>
<keyword evidence="4 5" id="KW-0975">Bacterial flagellum</keyword>
<dbReference type="InterPro" id="IPR010809">
    <property type="entry name" value="FliD_C"/>
</dbReference>
<dbReference type="Proteomes" id="UP000187526">
    <property type="component" value="Unassembled WGS sequence"/>
</dbReference>
<dbReference type="Pfam" id="PF07195">
    <property type="entry name" value="FliD_C"/>
    <property type="match status" value="1"/>
</dbReference>
<dbReference type="Pfam" id="PF02465">
    <property type="entry name" value="FliD_N"/>
    <property type="match status" value="1"/>
</dbReference>
<dbReference type="GO" id="GO:0071973">
    <property type="term" value="P:bacterial-type flagellum-dependent cell motility"/>
    <property type="evidence" value="ECO:0007669"/>
    <property type="project" value="TreeGrafter"/>
</dbReference>
<evidence type="ECO:0000256" key="1">
    <source>
        <dbReference type="ARBA" id="ARBA00009764"/>
    </source>
</evidence>
<dbReference type="GO" id="GO:0005576">
    <property type="term" value="C:extracellular region"/>
    <property type="evidence" value="ECO:0007669"/>
    <property type="project" value="UniProtKB-SubCell"/>
</dbReference>
<evidence type="ECO:0000256" key="5">
    <source>
        <dbReference type="RuleBase" id="RU362066"/>
    </source>
</evidence>
<comment type="subunit">
    <text evidence="2 5">Homopentamer.</text>
</comment>